<evidence type="ECO:0000256" key="3">
    <source>
        <dbReference type="ARBA" id="ARBA00012328"/>
    </source>
</evidence>
<reference evidence="15 16" key="1">
    <citation type="journal article" date="2013" name="Genome Biol. Evol.">
        <title>Genome evolution and phylogenomic analysis of candidatus kinetoplastibacterium, the betaproteobacterial endosymbionts of strigomonas and angomonas.</title>
        <authorList>
            <person name="Alves J.M."/>
            <person name="Serrano M.G."/>
            <person name="Maia da Silva F."/>
            <person name="Voegtly L.J."/>
            <person name="Matveyev A.V."/>
            <person name="Teixeira M.M."/>
            <person name="Camargo E.P."/>
            <person name="Buck G.A."/>
        </authorList>
    </citation>
    <scope>NUCLEOTIDE SEQUENCE [LARGE SCALE GENOMIC DNA]</scope>
    <source>
        <strain evidence="15 16">TCC290E</strain>
    </source>
</reference>
<comment type="function">
    <text evidence="10 12">Specifically methylates the N3 position of the uracil ring of uridine 1498 (m3U1498) in 16S rRNA. Acts on the fully assembled 30S ribosomal subunit.</text>
</comment>
<organism evidence="15 16">
    <name type="scientific">Candidatus Kinetoplastidibacterium stringomonadis TCC290E</name>
    <dbReference type="NCBI Taxonomy" id="1208920"/>
    <lineage>
        <taxon>Bacteria</taxon>
        <taxon>Pseudomonadati</taxon>
        <taxon>Pseudomonadota</taxon>
        <taxon>Betaproteobacteria</taxon>
        <taxon>Candidatus Kinetoplastidibacterium</taxon>
    </lineage>
</organism>
<proteinExistence type="inferred from homology"/>
<dbReference type="InterPro" id="IPR006700">
    <property type="entry name" value="RsmE"/>
</dbReference>
<dbReference type="PIRSF" id="PIRSF015601">
    <property type="entry name" value="MTase_slr0722"/>
    <property type="match status" value="1"/>
</dbReference>
<dbReference type="GO" id="GO:0005737">
    <property type="term" value="C:cytoplasm"/>
    <property type="evidence" value="ECO:0007669"/>
    <property type="project" value="UniProtKB-SubCell"/>
</dbReference>
<dbReference type="RefSeq" id="WP_015396836.1">
    <property type="nucleotide sequence ID" value="NC_020299.1"/>
</dbReference>
<comment type="catalytic activity">
    <reaction evidence="11 12">
        <text>uridine(1498) in 16S rRNA + S-adenosyl-L-methionine = N(3)-methyluridine(1498) in 16S rRNA + S-adenosyl-L-homocysteine + H(+)</text>
        <dbReference type="Rhea" id="RHEA:42920"/>
        <dbReference type="Rhea" id="RHEA-COMP:10283"/>
        <dbReference type="Rhea" id="RHEA-COMP:10284"/>
        <dbReference type="ChEBI" id="CHEBI:15378"/>
        <dbReference type="ChEBI" id="CHEBI:57856"/>
        <dbReference type="ChEBI" id="CHEBI:59789"/>
        <dbReference type="ChEBI" id="CHEBI:65315"/>
        <dbReference type="ChEBI" id="CHEBI:74502"/>
        <dbReference type="EC" id="2.1.1.193"/>
    </reaction>
</comment>
<dbReference type="Gene3D" id="2.40.240.20">
    <property type="entry name" value="Hypothetical PUA domain-like, domain 1"/>
    <property type="match status" value="1"/>
</dbReference>
<dbReference type="InterPro" id="IPR029028">
    <property type="entry name" value="Alpha/beta_knot_MTases"/>
</dbReference>
<evidence type="ECO:0000313" key="16">
    <source>
        <dbReference type="Proteomes" id="UP000011541"/>
    </source>
</evidence>
<name>M1L6C2_9PROT</name>
<evidence type="ECO:0000256" key="8">
    <source>
        <dbReference type="ARBA" id="ARBA00022679"/>
    </source>
</evidence>
<dbReference type="Gene3D" id="3.40.1280.10">
    <property type="match status" value="1"/>
</dbReference>
<dbReference type="EMBL" id="CP003805">
    <property type="protein sequence ID" value="AGF48148.1"/>
    <property type="molecule type" value="Genomic_DNA"/>
</dbReference>
<dbReference type="HOGENOM" id="CLU_067442_5_0_4"/>
<dbReference type="InterPro" id="IPR029026">
    <property type="entry name" value="tRNA_m1G_MTases_N"/>
</dbReference>
<dbReference type="CDD" id="cd18084">
    <property type="entry name" value="RsmE-like"/>
    <property type="match status" value="1"/>
</dbReference>
<dbReference type="Proteomes" id="UP000011541">
    <property type="component" value="Chromosome"/>
</dbReference>
<keyword evidence="9 12" id="KW-0949">S-adenosyl-L-methionine</keyword>
<evidence type="ECO:0000256" key="11">
    <source>
        <dbReference type="ARBA" id="ARBA00047944"/>
    </source>
</evidence>
<evidence type="ECO:0000256" key="2">
    <source>
        <dbReference type="ARBA" id="ARBA00005528"/>
    </source>
</evidence>
<dbReference type="eggNOG" id="COG1385">
    <property type="taxonomic scope" value="Bacteria"/>
</dbReference>
<dbReference type="NCBIfam" id="TIGR00046">
    <property type="entry name" value="RsmE family RNA methyltransferase"/>
    <property type="match status" value="1"/>
</dbReference>
<feature type="domain" description="Ribosomal RNA small subunit methyltransferase E methyltransferase" evidence="13">
    <location>
        <begin position="76"/>
        <end position="237"/>
    </location>
</feature>
<dbReference type="GO" id="GO:0070042">
    <property type="term" value="F:rRNA (uridine-N3-)-methyltransferase activity"/>
    <property type="evidence" value="ECO:0007669"/>
    <property type="project" value="TreeGrafter"/>
</dbReference>
<feature type="domain" description="Ribosomal RNA small subunit methyltransferase E PUA-like" evidence="14">
    <location>
        <begin position="23"/>
        <end position="60"/>
    </location>
</feature>
<evidence type="ECO:0000256" key="1">
    <source>
        <dbReference type="ARBA" id="ARBA00004496"/>
    </source>
</evidence>
<evidence type="ECO:0000256" key="5">
    <source>
        <dbReference type="ARBA" id="ARBA00022490"/>
    </source>
</evidence>
<evidence type="ECO:0000256" key="12">
    <source>
        <dbReference type="PIRNR" id="PIRNR015601"/>
    </source>
</evidence>
<dbReference type="EC" id="2.1.1.193" evidence="3 12"/>
<comment type="subcellular location">
    <subcellularLocation>
        <location evidence="1 12">Cytoplasm</location>
    </subcellularLocation>
</comment>
<protein>
    <recommendedName>
        <fullName evidence="4 12">Ribosomal RNA small subunit methyltransferase E</fullName>
        <ecNumber evidence="3 12">2.1.1.193</ecNumber>
    </recommendedName>
</protein>
<dbReference type="KEGG" id="kon:CONE_0342"/>
<dbReference type="PANTHER" id="PTHR30027:SF3">
    <property type="entry name" value="16S RRNA (URACIL(1498)-N(3))-METHYLTRANSFERASE"/>
    <property type="match status" value="1"/>
</dbReference>
<dbReference type="STRING" id="1208920.CONE_0342"/>
<evidence type="ECO:0000256" key="10">
    <source>
        <dbReference type="ARBA" id="ARBA00025699"/>
    </source>
</evidence>
<gene>
    <name evidence="15" type="ORF">CONE_0342</name>
</gene>
<accession>M1L6C2</accession>
<dbReference type="PANTHER" id="PTHR30027">
    <property type="entry name" value="RIBOSOMAL RNA SMALL SUBUNIT METHYLTRANSFERASE E"/>
    <property type="match status" value="1"/>
</dbReference>
<keyword evidence="6 12" id="KW-0698">rRNA processing</keyword>
<dbReference type="SUPFAM" id="SSF75217">
    <property type="entry name" value="alpha/beta knot"/>
    <property type="match status" value="1"/>
</dbReference>
<evidence type="ECO:0000259" key="14">
    <source>
        <dbReference type="Pfam" id="PF20260"/>
    </source>
</evidence>
<evidence type="ECO:0000313" key="15">
    <source>
        <dbReference type="EMBL" id="AGF48148.1"/>
    </source>
</evidence>
<dbReference type="PATRIC" id="fig|1208920.3.peg.119"/>
<comment type="similarity">
    <text evidence="2 12">Belongs to the RNA methyltransferase RsmE family.</text>
</comment>
<dbReference type="OrthoDB" id="9815641at2"/>
<dbReference type="Pfam" id="PF04452">
    <property type="entry name" value="Methyltrans_RNA"/>
    <property type="match status" value="1"/>
</dbReference>
<evidence type="ECO:0000259" key="13">
    <source>
        <dbReference type="Pfam" id="PF04452"/>
    </source>
</evidence>
<dbReference type="Pfam" id="PF20260">
    <property type="entry name" value="PUA_4"/>
    <property type="match status" value="1"/>
</dbReference>
<evidence type="ECO:0000256" key="4">
    <source>
        <dbReference type="ARBA" id="ARBA00013673"/>
    </source>
</evidence>
<dbReference type="InterPro" id="IPR015947">
    <property type="entry name" value="PUA-like_sf"/>
</dbReference>
<evidence type="ECO:0000256" key="9">
    <source>
        <dbReference type="ARBA" id="ARBA00022691"/>
    </source>
</evidence>
<dbReference type="InterPro" id="IPR046886">
    <property type="entry name" value="RsmE_MTase_dom"/>
</dbReference>
<keyword evidence="7 12" id="KW-0489">Methyltransferase</keyword>
<sequence>MHLSRFFCDISLNIGGIIQLPCDVARHIKVLRLKHDEDILLFNGLGGEYLSKLIIKNKNFFADIRKYIENDVELSGNITLVQAITSKNKMDVIIEKAIELGVKRIIPIQTQRGNNHITNDNVEKSLSHWRRVIISASEQCGRSLLAKIDECVHLNNYLMQPKEEPHIMCDPLSNDNIFDVLGKIKNEKSLTIMIGPEGGWSEKELNMAANSNSIYPMKFGARILRTETAAIAIISAIASMKCWNL</sequence>
<keyword evidence="16" id="KW-1185">Reference proteome</keyword>
<evidence type="ECO:0000256" key="6">
    <source>
        <dbReference type="ARBA" id="ARBA00022552"/>
    </source>
</evidence>
<dbReference type="GO" id="GO:0070475">
    <property type="term" value="P:rRNA base methylation"/>
    <property type="evidence" value="ECO:0007669"/>
    <property type="project" value="TreeGrafter"/>
</dbReference>
<keyword evidence="5 12" id="KW-0963">Cytoplasm</keyword>
<dbReference type="SUPFAM" id="SSF88697">
    <property type="entry name" value="PUA domain-like"/>
    <property type="match status" value="1"/>
</dbReference>
<evidence type="ECO:0000256" key="7">
    <source>
        <dbReference type="ARBA" id="ARBA00022603"/>
    </source>
</evidence>
<keyword evidence="8 12" id="KW-0808">Transferase</keyword>
<dbReference type="InterPro" id="IPR046887">
    <property type="entry name" value="RsmE_PUA-like"/>
</dbReference>
<dbReference type="AlphaFoldDB" id="M1L6C2"/>
<dbReference type="NCBIfam" id="NF008692">
    <property type="entry name" value="PRK11713.1-5"/>
    <property type="match status" value="1"/>
</dbReference>